<evidence type="ECO:0000313" key="1">
    <source>
        <dbReference type="EMBL" id="PHJ38071.1"/>
    </source>
</evidence>
<dbReference type="AlphaFoldDB" id="A0A2C6L2D0"/>
<proteinExistence type="predicted"/>
<organism evidence="1 2">
    <name type="scientific">Desulforamulus profundi</name>
    <dbReference type="NCBI Taxonomy" id="1383067"/>
    <lineage>
        <taxon>Bacteria</taxon>
        <taxon>Bacillati</taxon>
        <taxon>Bacillota</taxon>
        <taxon>Clostridia</taxon>
        <taxon>Eubacteriales</taxon>
        <taxon>Peptococcaceae</taxon>
        <taxon>Desulforamulus</taxon>
    </lineage>
</organism>
<protein>
    <submittedName>
        <fullName evidence="1">Uncharacterized protein</fullName>
    </submittedName>
</protein>
<keyword evidence="2" id="KW-1185">Reference proteome</keyword>
<sequence>MEQILHQILNELKEIKTDVAELVVSSVFLPALAKTLVHDTGQHIYVDVATANNSYNLLARELHLTIQEGCHRSSPSFSR</sequence>
<name>A0A2C6L2D0_9FIRM</name>
<comment type="caution">
    <text evidence="1">The sequence shown here is derived from an EMBL/GenBank/DDBJ whole genome shotgun (WGS) entry which is preliminary data.</text>
</comment>
<gene>
    <name evidence="1" type="ORF">P378_12065</name>
</gene>
<dbReference type="Proteomes" id="UP000222564">
    <property type="component" value="Unassembled WGS sequence"/>
</dbReference>
<reference evidence="1 2" key="1">
    <citation type="submission" date="2013-09" db="EMBL/GenBank/DDBJ databases">
        <title>Biodegradation of hydrocarbons in the deep terrestrial subsurface : characterization of a microbial consortium composed of two Desulfotomaculum species originating from a deep geological formation.</title>
        <authorList>
            <person name="Aullo T."/>
            <person name="Berlendis S."/>
            <person name="Lascourreges J.-F."/>
            <person name="Dessort D."/>
            <person name="Saint-Laurent S."/>
            <person name="Schraauwers B."/>
            <person name="Mas J."/>
            <person name="Magot M."/>
            <person name="Ranchou-Peyruse A."/>
        </authorList>
    </citation>
    <scope>NUCLEOTIDE SEQUENCE [LARGE SCALE GENOMIC DNA]</scope>
    <source>
        <strain evidence="1 2">Bs107</strain>
    </source>
</reference>
<evidence type="ECO:0000313" key="2">
    <source>
        <dbReference type="Proteomes" id="UP000222564"/>
    </source>
</evidence>
<dbReference type="RefSeq" id="WP_099083255.1">
    <property type="nucleotide sequence ID" value="NZ_AWQQ01000056.1"/>
</dbReference>
<accession>A0A2C6L2D0</accession>
<dbReference type="EMBL" id="AWQQ01000056">
    <property type="protein sequence ID" value="PHJ38071.1"/>
    <property type="molecule type" value="Genomic_DNA"/>
</dbReference>